<comment type="caution">
    <text evidence="1">The sequence shown here is derived from an EMBL/GenBank/DDBJ whole genome shotgun (WGS) entry which is preliminary data.</text>
</comment>
<proteinExistence type="predicted"/>
<keyword evidence="2" id="KW-1185">Reference proteome</keyword>
<protein>
    <submittedName>
        <fullName evidence="1">Uncharacterized protein</fullName>
    </submittedName>
</protein>
<evidence type="ECO:0000313" key="2">
    <source>
        <dbReference type="Proteomes" id="UP000054721"/>
    </source>
</evidence>
<dbReference type="Proteomes" id="UP000054721">
    <property type="component" value="Unassembled WGS sequence"/>
</dbReference>
<sequence length="68" mass="7965">MHSISRAQSQQPVRQEQIAIKSDKTYYIYKFTENHFYCLLKLLPKISNTVVLNMIILTSHSFGNDLFT</sequence>
<organism evidence="1 2">
    <name type="scientific">Trichinella nativa</name>
    <dbReference type="NCBI Taxonomy" id="6335"/>
    <lineage>
        <taxon>Eukaryota</taxon>
        <taxon>Metazoa</taxon>
        <taxon>Ecdysozoa</taxon>
        <taxon>Nematoda</taxon>
        <taxon>Enoplea</taxon>
        <taxon>Dorylaimia</taxon>
        <taxon>Trichinellida</taxon>
        <taxon>Trichinellidae</taxon>
        <taxon>Trichinella</taxon>
    </lineage>
</organism>
<accession>A0A0V1L3C3</accession>
<gene>
    <name evidence="1" type="ORF">T02_2302</name>
</gene>
<dbReference type="EMBL" id="JYDW01000152">
    <property type="protein sequence ID" value="KRZ53879.1"/>
    <property type="molecule type" value="Genomic_DNA"/>
</dbReference>
<evidence type="ECO:0000313" key="1">
    <source>
        <dbReference type="EMBL" id="KRZ53879.1"/>
    </source>
</evidence>
<dbReference type="AlphaFoldDB" id="A0A0V1L3C3"/>
<name>A0A0V1L3C3_9BILA</name>
<reference evidence="1 2" key="1">
    <citation type="submission" date="2015-05" db="EMBL/GenBank/DDBJ databases">
        <title>Evolution of Trichinella species and genotypes.</title>
        <authorList>
            <person name="Korhonen P.K."/>
            <person name="Edoardo P."/>
            <person name="Giuseppe L.R."/>
            <person name="Gasser R.B."/>
        </authorList>
    </citation>
    <scope>NUCLEOTIDE SEQUENCE [LARGE SCALE GENOMIC DNA]</scope>
    <source>
        <strain evidence="1">ISS10</strain>
    </source>
</reference>